<keyword evidence="4" id="KW-1185">Reference proteome</keyword>
<comment type="caution">
    <text evidence="3">The sequence shown here is derived from an EMBL/GenBank/DDBJ whole genome shotgun (WGS) entry which is preliminary data.</text>
</comment>
<dbReference type="GO" id="GO:0080120">
    <property type="term" value="P:CAAX-box protein maturation"/>
    <property type="evidence" value="ECO:0007669"/>
    <property type="project" value="UniProtKB-ARBA"/>
</dbReference>
<evidence type="ECO:0000256" key="1">
    <source>
        <dbReference type="SAM" id="Phobius"/>
    </source>
</evidence>
<reference evidence="3 4" key="1">
    <citation type="journal article" date="2017" name="Int. J. Syst. Evol. Microbiol.">
        <title>Desulfovibrio senegalensis sp. nov., a mesophilic sulfate reducer isolated from marine sediment.</title>
        <authorList>
            <person name="Thioye A."/>
            <person name="Gam Z.B.A."/>
            <person name="Mbengue M."/>
            <person name="Cayol J.L."/>
            <person name="Joseph-Bartoli M."/>
            <person name="Toure-Kane C."/>
            <person name="Labat M."/>
        </authorList>
    </citation>
    <scope>NUCLEOTIDE SEQUENCE [LARGE SCALE GENOMIC DNA]</scope>
    <source>
        <strain evidence="3 4">DSM 101509</strain>
    </source>
</reference>
<proteinExistence type="predicted"/>
<accession>A0A6N6N005</accession>
<feature type="transmembrane region" description="Helical" evidence="1">
    <location>
        <begin position="156"/>
        <end position="182"/>
    </location>
</feature>
<feature type="transmembrane region" description="Helical" evidence="1">
    <location>
        <begin position="202"/>
        <end position="218"/>
    </location>
</feature>
<feature type="domain" description="CAAX prenyl protease 2/Lysostaphin resistance protein A-like" evidence="2">
    <location>
        <begin position="115"/>
        <end position="204"/>
    </location>
</feature>
<dbReference type="GO" id="GO:0004175">
    <property type="term" value="F:endopeptidase activity"/>
    <property type="evidence" value="ECO:0007669"/>
    <property type="project" value="UniProtKB-ARBA"/>
</dbReference>
<keyword evidence="1" id="KW-0472">Membrane</keyword>
<keyword evidence="1" id="KW-1133">Transmembrane helix</keyword>
<protein>
    <submittedName>
        <fullName evidence="3">CPBP family intramembrane metalloprotease</fullName>
    </submittedName>
</protein>
<keyword evidence="3" id="KW-0378">Hydrolase</keyword>
<feature type="transmembrane region" description="Helical" evidence="1">
    <location>
        <begin position="79"/>
        <end position="99"/>
    </location>
</feature>
<dbReference type="AlphaFoldDB" id="A0A6N6N005"/>
<keyword evidence="1" id="KW-0812">Transmembrane</keyword>
<name>A0A6N6N005_9BACT</name>
<dbReference type="Pfam" id="PF02517">
    <property type="entry name" value="Rce1-like"/>
    <property type="match status" value="1"/>
</dbReference>
<dbReference type="RefSeq" id="WP_151151716.1">
    <property type="nucleotide sequence ID" value="NZ_WAIE01000007.1"/>
</dbReference>
<evidence type="ECO:0000259" key="2">
    <source>
        <dbReference type="Pfam" id="PF02517"/>
    </source>
</evidence>
<keyword evidence="3" id="KW-0645">Protease</keyword>
<feature type="transmembrane region" description="Helical" evidence="1">
    <location>
        <begin position="12"/>
        <end position="34"/>
    </location>
</feature>
<organism evidence="3 4">
    <name type="scientific">Pseudodesulfovibrio senegalensis</name>
    <dbReference type="NCBI Taxonomy" id="1721087"/>
    <lineage>
        <taxon>Bacteria</taxon>
        <taxon>Pseudomonadati</taxon>
        <taxon>Thermodesulfobacteriota</taxon>
        <taxon>Desulfovibrionia</taxon>
        <taxon>Desulfovibrionales</taxon>
        <taxon>Desulfovibrionaceae</taxon>
    </lineage>
</organism>
<dbReference type="OrthoDB" id="9805801at2"/>
<dbReference type="Proteomes" id="UP000438699">
    <property type="component" value="Unassembled WGS sequence"/>
</dbReference>
<dbReference type="GO" id="GO:0008237">
    <property type="term" value="F:metallopeptidase activity"/>
    <property type="evidence" value="ECO:0007669"/>
    <property type="project" value="UniProtKB-KW"/>
</dbReference>
<sequence>MTNKGSPPHGDTAANNFLWLEFLSLFGLVPVAYATGIIPLPRIPLLLAIFLGCLGYLLKNKHYDKTELLNGISGNRQEIRAMLLRACLVALGAGLLVMAMEPAQLFGFPRQKPLLWLAVMILYPLVSAYPQELIYRAFLFHRYRPILKSETATMWASILAFAFLHIIFGNWLAVALTIPAGYLFARVYVKTGSLLMASIEHALYGCIIFTVGLGKYFYSPS</sequence>
<evidence type="ECO:0000313" key="3">
    <source>
        <dbReference type="EMBL" id="KAB1440275.1"/>
    </source>
</evidence>
<feature type="transmembrane region" description="Helical" evidence="1">
    <location>
        <begin position="114"/>
        <end position="135"/>
    </location>
</feature>
<keyword evidence="3" id="KW-0482">Metalloprotease</keyword>
<evidence type="ECO:0000313" key="4">
    <source>
        <dbReference type="Proteomes" id="UP000438699"/>
    </source>
</evidence>
<dbReference type="EMBL" id="WAIE01000007">
    <property type="protein sequence ID" value="KAB1440275.1"/>
    <property type="molecule type" value="Genomic_DNA"/>
</dbReference>
<feature type="transmembrane region" description="Helical" evidence="1">
    <location>
        <begin position="40"/>
        <end position="58"/>
    </location>
</feature>
<dbReference type="GO" id="GO:0006508">
    <property type="term" value="P:proteolysis"/>
    <property type="evidence" value="ECO:0007669"/>
    <property type="project" value="UniProtKB-KW"/>
</dbReference>
<dbReference type="InterPro" id="IPR003675">
    <property type="entry name" value="Rce1/LyrA-like_dom"/>
</dbReference>
<gene>
    <name evidence="3" type="ORF">F8A88_13565</name>
</gene>